<evidence type="ECO:0000256" key="6">
    <source>
        <dbReference type="ARBA" id="ARBA00023251"/>
    </source>
</evidence>
<evidence type="ECO:0000259" key="9">
    <source>
        <dbReference type="Pfam" id="PF00905"/>
    </source>
</evidence>
<dbReference type="NCBIfam" id="NF012161">
    <property type="entry name" value="bla_class_D_main"/>
    <property type="match status" value="1"/>
</dbReference>
<dbReference type="InterPro" id="IPR050515">
    <property type="entry name" value="Beta-lactam/transpept"/>
</dbReference>
<dbReference type="PANTHER" id="PTHR30627:SF6">
    <property type="entry name" value="BETA-LACTAMASE YBXI-RELATED"/>
    <property type="match status" value="1"/>
</dbReference>
<reference evidence="10 11" key="1">
    <citation type="submission" date="2021-01" db="EMBL/GenBank/DDBJ databases">
        <title>C459-1 draft genome sequence.</title>
        <authorList>
            <person name="Zhang X.-F."/>
        </authorList>
    </citation>
    <scope>NUCLEOTIDE SEQUENCE [LARGE SCALE GENOMIC DNA]</scope>
    <source>
        <strain evidence="11">C459-1</strain>
    </source>
</reference>
<dbReference type="RefSeq" id="WP_202104270.1">
    <property type="nucleotide sequence ID" value="NZ_JAERTY010000010.1"/>
</dbReference>
<evidence type="ECO:0000256" key="1">
    <source>
        <dbReference type="ARBA" id="ARBA00001526"/>
    </source>
</evidence>
<organism evidence="10 11">
    <name type="scientific">Sphingobacterium faecale</name>
    <dbReference type="NCBI Taxonomy" id="2803775"/>
    <lineage>
        <taxon>Bacteria</taxon>
        <taxon>Pseudomonadati</taxon>
        <taxon>Bacteroidota</taxon>
        <taxon>Sphingobacteriia</taxon>
        <taxon>Sphingobacteriales</taxon>
        <taxon>Sphingobacteriaceae</taxon>
        <taxon>Sphingobacterium</taxon>
    </lineage>
</organism>
<evidence type="ECO:0000256" key="3">
    <source>
        <dbReference type="ARBA" id="ARBA00012865"/>
    </source>
</evidence>
<dbReference type="Proteomes" id="UP000625283">
    <property type="component" value="Unassembled WGS sequence"/>
</dbReference>
<keyword evidence="6 7" id="KW-0046">Antibiotic resistance</keyword>
<keyword evidence="5 7" id="KW-0378">Hydrolase</keyword>
<comment type="similarity">
    <text evidence="2 7">Belongs to the class-D beta-lactamase family.</text>
</comment>
<proteinExistence type="inferred from homology"/>
<gene>
    <name evidence="10" type="primary">blaOXA</name>
    <name evidence="10" type="ORF">JKG61_17590</name>
</gene>
<feature type="chain" id="PRO_5046542824" description="Beta-lactamase" evidence="8">
    <location>
        <begin position="22"/>
        <end position="271"/>
    </location>
</feature>
<dbReference type="InterPro" id="IPR001460">
    <property type="entry name" value="PCN-bd_Tpept"/>
</dbReference>
<dbReference type="EMBL" id="JAERTY010000010">
    <property type="protein sequence ID" value="MBL1410575.1"/>
    <property type="molecule type" value="Genomic_DNA"/>
</dbReference>
<evidence type="ECO:0000313" key="11">
    <source>
        <dbReference type="Proteomes" id="UP000625283"/>
    </source>
</evidence>
<dbReference type="Pfam" id="PF00905">
    <property type="entry name" value="Transpeptidase"/>
    <property type="match status" value="1"/>
</dbReference>
<dbReference type="InterPro" id="IPR002137">
    <property type="entry name" value="Beta-lactam_class-D_AS"/>
</dbReference>
<accession>A0ABS1R8E8</accession>
<dbReference type="EC" id="3.5.2.6" evidence="3 7"/>
<dbReference type="SUPFAM" id="SSF56601">
    <property type="entry name" value="beta-lactamase/transpeptidase-like"/>
    <property type="match status" value="1"/>
</dbReference>
<evidence type="ECO:0000256" key="5">
    <source>
        <dbReference type="ARBA" id="ARBA00022801"/>
    </source>
</evidence>
<keyword evidence="11" id="KW-1185">Reference proteome</keyword>
<dbReference type="Gene3D" id="3.40.710.10">
    <property type="entry name" value="DD-peptidase/beta-lactamase superfamily"/>
    <property type="match status" value="1"/>
</dbReference>
<comment type="catalytic activity">
    <reaction evidence="1 7">
        <text>a beta-lactam + H2O = a substituted beta-amino acid</text>
        <dbReference type="Rhea" id="RHEA:20401"/>
        <dbReference type="ChEBI" id="CHEBI:15377"/>
        <dbReference type="ChEBI" id="CHEBI:35627"/>
        <dbReference type="ChEBI" id="CHEBI:140347"/>
        <dbReference type="EC" id="3.5.2.6"/>
    </reaction>
</comment>
<evidence type="ECO:0000256" key="8">
    <source>
        <dbReference type="SAM" id="SignalP"/>
    </source>
</evidence>
<sequence>MYKLFFLSLLSFCLACGTASRNSNQNDKYKNDFTSILNNYDLKGSILIYDPQEQEYYSNDFEWADRGFLPASTFKIPNSIIALESSVLRSDTSILKWDGQKRDFENWEKDLTLREAFQTSCVPCFQEIARKIGVANMKTYLNKLHYNGMDVRTENMDSFWLKGNSQISCFEQIDFLERFISKKLPILNTTRETMLRVFLIEEGKNYKLSGKTGWSYNEIDNNGWFVGFLEKDEKKYYFALNATPKDPKRMEKFTEGRKQAVYDALKTMKLM</sequence>
<dbReference type="PROSITE" id="PS00337">
    <property type="entry name" value="BETA_LACTAMASE_D"/>
    <property type="match status" value="1"/>
</dbReference>
<evidence type="ECO:0000256" key="4">
    <source>
        <dbReference type="ARBA" id="ARBA00022729"/>
    </source>
</evidence>
<evidence type="ECO:0000313" key="10">
    <source>
        <dbReference type="EMBL" id="MBL1410575.1"/>
    </source>
</evidence>
<comment type="caution">
    <text evidence="10">The sequence shown here is derived from an EMBL/GenBank/DDBJ whole genome shotgun (WGS) entry which is preliminary data.</text>
</comment>
<name>A0ABS1R8E8_9SPHI</name>
<feature type="domain" description="Penicillin-binding protein transpeptidase" evidence="9">
    <location>
        <begin position="60"/>
        <end position="246"/>
    </location>
</feature>
<feature type="signal peptide" evidence="8">
    <location>
        <begin position="1"/>
        <end position="21"/>
    </location>
</feature>
<keyword evidence="4 8" id="KW-0732">Signal</keyword>
<protein>
    <recommendedName>
        <fullName evidence="3 7">Beta-lactamase</fullName>
        <ecNumber evidence="3 7">3.5.2.6</ecNumber>
    </recommendedName>
</protein>
<evidence type="ECO:0000256" key="7">
    <source>
        <dbReference type="RuleBase" id="RU361140"/>
    </source>
</evidence>
<dbReference type="PANTHER" id="PTHR30627">
    <property type="entry name" value="PEPTIDOGLYCAN D,D-TRANSPEPTIDASE"/>
    <property type="match status" value="1"/>
</dbReference>
<evidence type="ECO:0000256" key="2">
    <source>
        <dbReference type="ARBA" id="ARBA00007898"/>
    </source>
</evidence>
<dbReference type="InterPro" id="IPR012338">
    <property type="entry name" value="Beta-lactam/transpept-like"/>
</dbReference>